<dbReference type="PANTHER" id="PTHR24394">
    <property type="entry name" value="ZINC FINGER PROTEIN"/>
    <property type="match status" value="1"/>
</dbReference>
<dbReference type="EMBL" id="JAIZAY010000023">
    <property type="protein sequence ID" value="KAJ8019603.1"/>
    <property type="molecule type" value="Genomic_DNA"/>
</dbReference>
<accession>A0A9Q0YBM0</accession>
<comment type="caution">
    <text evidence="13">The sequence shown here is derived from an EMBL/GenBank/DDBJ whole genome shotgun (WGS) entry which is preliminary data.</text>
</comment>
<feature type="compositionally biased region" description="Basic and acidic residues" evidence="11">
    <location>
        <begin position="15"/>
        <end position="29"/>
    </location>
</feature>
<dbReference type="GO" id="GO:0005634">
    <property type="term" value="C:nucleus"/>
    <property type="evidence" value="ECO:0007669"/>
    <property type="project" value="UniProtKB-SubCell"/>
</dbReference>
<dbReference type="SUPFAM" id="SSF57667">
    <property type="entry name" value="beta-beta-alpha zinc fingers"/>
    <property type="match status" value="2"/>
</dbReference>
<protein>
    <submittedName>
        <fullName evidence="13">Zinc finger protein Gfi-1</fullName>
    </submittedName>
</protein>
<dbReference type="OrthoDB" id="10018191at2759"/>
<feature type="compositionally biased region" description="Low complexity" evidence="11">
    <location>
        <begin position="842"/>
        <end position="858"/>
    </location>
</feature>
<keyword evidence="6" id="KW-0862">Zinc</keyword>
<feature type="region of interest" description="Disordered" evidence="11">
    <location>
        <begin position="391"/>
        <end position="419"/>
    </location>
</feature>
<evidence type="ECO:0000256" key="1">
    <source>
        <dbReference type="ARBA" id="ARBA00004123"/>
    </source>
</evidence>
<dbReference type="FunFam" id="3.30.160.60:FF:000193">
    <property type="entry name" value="Zinc finger protein 300"/>
    <property type="match status" value="1"/>
</dbReference>
<feature type="compositionally biased region" description="Acidic residues" evidence="11">
    <location>
        <begin position="267"/>
        <end position="281"/>
    </location>
</feature>
<feature type="region of interest" description="Disordered" evidence="11">
    <location>
        <begin position="256"/>
        <end position="348"/>
    </location>
</feature>
<feature type="region of interest" description="Disordered" evidence="11">
    <location>
        <begin position="547"/>
        <end position="673"/>
    </location>
</feature>
<dbReference type="Gene3D" id="3.30.160.60">
    <property type="entry name" value="Classic Zinc Finger"/>
    <property type="match status" value="4"/>
</dbReference>
<dbReference type="PROSITE" id="PS50157">
    <property type="entry name" value="ZINC_FINGER_C2H2_2"/>
    <property type="match status" value="3"/>
</dbReference>
<dbReference type="InterPro" id="IPR008598">
    <property type="entry name" value="Di19_Zn-bd"/>
</dbReference>
<dbReference type="Pfam" id="PF00096">
    <property type="entry name" value="zf-C2H2"/>
    <property type="match status" value="2"/>
</dbReference>
<sequence>MNANASKKGGRKSKYTPEERRQRSQEQRRRFSKARVHIGVTQLARWARVKASLAVVQKVTDEDVAKVLLDSYESTQQGSLALASTWDVDVRNAEETRIPIEDCSMQRGESNTTTPDPKNDLFAESSWMCPEQNEADATFQNARMRDKSWSDPPAQTGSESSPAGLWIKKEIIDEETELWPNGRISGETLTKDFPGYINTNGSEVSTVDSRCHPVKSEVTAVESNCHPVKSEQTAAESICNPVVELIVIPPCQNDGDATSLDVKTEDDSPSDWSSDEEDGDSDPLGLKDGIFSEEEYRPEEDSDCGSDSDGLTGNDNTKDGEDMTPAPSVVKKEKKEKKEKEEKEEAVVNEQADAHLDVVGDLVSYLKERQASSSKPGVTMYDILMPHPMVSKEQRKGRDVEGEEEEEMKSPELSPGDGEEFGAKTDGCGTMIHLFNDVEFVEFLQRTRMRALCVEETEQLDIGLCADKPCLILVVENNASKEENEDFTPVNVTLQGKLASRWKKIRQEEGVNDVELVQLMLDRITQEALNKESGSEDDADERITVILPSEEELTEGNHKNDDELTEPVARQQSEDIDGTSQGDGTEEAVNMEQEEEEFEQEDDGDDDEDDWDSGPAGMNNQSDSDEYKPEIDSDWEEESDEVSEEDWEDEEDEKGRKRKKNKKNSAKEEDLPFKRYDMKEVAKTEGVQGDVTENRQRTRIKRLYWTEMMRSYHCKVCSYQYSSARQVSLHLLQEHSEMVTDLITFLQSKPASDSEADITMYSLVVETDPLTGLSNYEPNSVGMEGGSDEPNSVGMGAGSDELNSVGMGATQDEMNSVGMEAGYGSTQKEQESGNKENEKTESGGTSSKGSKSDNSGSKDISEGNQADSFDDKEFVTLLLRWVDVHVTCQYCQKEVCRAGIYTPKGKEVVHQCRTNELDSVLCDICGKSFSYTIFRSHWKDVHGEAEQAVCPYCGRMYRASSMSQHINNKHNSKMKNRYPCGICGKGFKNKSARKTHEAIHKKDKPHMCTYCGRKFTQASNMRYHMRQHTGEKPYRCDTCHVSFTHNVSLKNHLKKQHGIDLWEMGYTGGGRPKKQKVQEETAE</sequence>
<evidence type="ECO:0000259" key="12">
    <source>
        <dbReference type="PROSITE" id="PS50157"/>
    </source>
</evidence>
<keyword evidence="14" id="KW-1185">Reference proteome</keyword>
<dbReference type="Proteomes" id="UP001152320">
    <property type="component" value="Chromosome 23"/>
</dbReference>
<feature type="domain" description="C2H2-type" evidence="12">
    <location>
        <begin position="1034"/>
        <end position="1057"/>
    </location>
</feature>
<feature type="compositionally biased region" description="Acidic residues" evidence="11">
    <location>
        <begin position="291"/>
        <end position="306"/>
    </location>
</feature>
<evidence type="ECO:0000256" key="5">
    <source>
        <dbReference type="ARBA" id="ARBA00022771"/>
    </source>
</evidence>
<dbReference type="PROSITE" id="PS00028">
    <property type="entry name" value="ZINC_FINGER_C2H2_1"/>
    <property type="match status" value="4"/>
</dbReference>
<dbReference type="PANTHER" id="PTHR24394:SF29">
    <property type="entry name" value="MYONEURIN"/>
    <property type="match status" value="1"/>
</dbReference>
<evidence type="ECO:0000256" key="2">
    <source>
        <dbReference type="ARBA" id="ARBA00006991"/>
    </source>
</evidence>
<comment type="similarity">
    <text evidence="2">Belongs to the krueppel C2H2-type zinc-finger protein family.</text>
</comment>
<dbReference type="InterPro" id="IPR036236">
    <property type="entry name" value="Znf_C2H2_sf"/>
</dbReference>
<comment type="subcellular location">
    <subcellularLocation>
        <location evidence="1">Nucleus</location>
    </subcellularLocation>
</comment>
<dbReference type="Pfam" id="PF05605">
    <property type="entry name" value="zf-Di19"/>
    <property type="match status" value="1"/>
</dbReference>
<feature type="compositionally biased region" description="Basic and acidic residues" evidence="11">
    <location>
        <begin position="330"/>
        <end position="348"/>
    </location>
</feature>
<evidence type="ECO:0000256" key="3">
    <source>
        <dbReference type="ARBA" id="ARBA00022723"/>
    </source>
</evidence>
<keyword evidence="4" id="KW-0677">Repeat</keyword>
<reference evidence="13" key="1">
    <citation type="submission" date="2021-10" db="EMBL/GenBank/DDBJ databases">
        <title>Tropical sea cucumber genome reveals ecological adaptation and Cuvierian tubules defense mechanism.</title>
        <authorList>
            <person name="Chen T."/>
        </authorList>
    </citation>
    <scope>NUCLEOTIDE SEQUENCE</scope>
    <source>
        <strain evidence="13">Nanhai2018</strain>
        <tissue evidence="13">Muscle</tissue>
    </source>
</reference>
<feature type="region of interest" description="Disordered" evidence="11">
    <location>
        <begin position="824"/>
        <end position="866"/>
    </location>
</feature>
<name>A0A9Q0YBM0_HOLLE</name>
<evidence type="ECO:0000256" key="11">
    <source>
        <dbReference type="SAM" id="MobiDB-lite"/>
    </source>
</evidence>
<feature type="region of interest" description="Disordered" evidence="11">
    <location>
        <begin position="773"/>
        <end position="807"/>
    </location>
</feature>
<evidence type="ECO:0000313" key="14">
    <source>
        <dbReference type="Proteomes" id="UP001152320"/>
    </source>
</evidence>
<dbReference type="InterPro" id="IPR013087">
    <property type="entry name" value="Znf_C2H2_type"/>
</dbReference>
<feature type="region of interest" description="Disordered" evidence="11">
    <location>
        <begin position="1"/>
        <end position="33"/>
    </location>
</feature>
<keyword evidence="5 10" id="KW-0863">Zinc-finger</keyword>
<keyword evidence="8" id="KW-0804">Transcription</keyword>
<evidence type="ECO:0000256" key="8">
    <source>
        <dbReference type="ARBA" id="ARBA00023163"/>
    </source>
</evidence>
<evidence type="ECO:0000313" key="13">
    <source>
        <dbReference type="EMBL" id="KAJ8019603.1"/>
    </source>
</evidence>
<feature type="compositionally biased region" description="Acidic residues" evidence="11">
    <location>
        <begin position="632"/>
        <end position="652"/>
    </location>
</feature>
<dbReference type="FunFam" id="3.30.160.60:FF:000100">
    <property type="entry name" value="Zinc finger 45-like"/>
    <property type="match status" value="1"/>
</dbReference>
<organism evidence="13 14">
    <name type="scientific">Holothuria leucospilota</name>
    <name type="common">Black long sea cucumber</name>
    <name type="synonym">Mertensiothuria leucospilota</name>
    <dbReference type="NCBI Taxonomy" id="206669"/>
    <lineage>
        <taxon>Eukaryota</taxon>
        <taxon>Metazoa</taxon>
        <taxon>Echinodermata</taxon>
        <taxon>Eleutherozoa</taxon>
        <taxon>Echinozoa</taxon>
        <taxon>Holothuroidea</taxon>
        <taxon>Aspidochirotacea</taxon>
        <taxon>Aspidochirotida</taxon>
        <taxon>Holothuriidae</taxon>
        <taxon>Holothuria</taxon>
    </lineage>
</organism>
<proteinExistence type="inferred from homology"/>
<dbReference type="GO" id="GO:0000981">
    <property type="term" value="F:DNA-binding transcription factor activity, RNA polymerase II-specific"/>
    <property type="evidence" value="ECO:0007669"/>
    <property type="project" value="TreeGrafter"/>
</dbReference>
<evidence type="ECO:0000256" key="10">
    <source>
        <dbReference type="PROSITE-ProRule" id="PRU00042"/>
    </source>
</evidence>
<feature type="domain" description="C2H2-type" evidence="12">
    <location>
        <begin position="1006"/>
        <end position="1033"/>
    </location>
</feature>
<keyword evidence="9" id="KW-0539">Nucleus</keyword>
<feature type="compositionally biased region" description="Basic and acidic residues" evidence="11">
    <location>
        <begin position="391"/>
        <end position="400"/>
    </location>
</feature>
<dbReference type="GO" id="GO:0008270">
    <property type="term" value="F:zinc ion binding"/>
    <property type="evidence" value="ECO:0007669"/>
    <property type="project" value="UniProtKB-KW"/>
</dbReference>
<feature type="domain" description="C2H2-type" evidence="12">
    <location>
        <begin position="978"/>
        <end position="1005"/>
    </location>
</feature>
<feature type="compositionally biased region" description="Basic and acidic residues" evidence="11">
    <location>
        <begin position="828"/>
        <end position="841"/>
    </location>
</feature>
<dbReference type="AlphaFoldDB" id="A0A9Q0YBM0"/>
<keyword evidence="3" id="KW-0479">Metal-binding</keyword>
<evidence type="ECO:0000256" key="4">
    <source>
        <dbReference type="ARBA" id="ARBA00022737"/>
    </source>
</evidence>
<evidence type="ECO:0000256" key="7">
    <source>
        <dbReference type="ARBA" id="ARBA00023015"/>
    </source>
</evidence>
<evidence type="ECO:0000256" key="6">
    <source>
        <dbReference type="ARBA" id="ARBA00022833"/>
    </source>
</evidence>
<keyword evidence="7" id="KW-0805">Transcription regulation</keyword>
<evidence type="ECO:0000256" key="9">
    <source>
        <dbReference type="ARBA" id="ARBA00023242"/>
    </source>
</evidence>
<gene>
    <name evidence="13" type="ORF">HOLleu_41253</name>
</gene>
<dbReference type="SMART" id="SM00355">
    <property type="entry name" value="ZnF_C2H2"/>
    <property type="match status" value="6"/>
</dbReference>
<feature type="compositionally biased region" description="Acidic residues" evidence="11">
    <location>
        <begin position="592"/>
        <end position="612"/>
    </location>
</feature>